<dbReference type="RefSeq" id="WP_032627407.1">
    <property type="nucleotide sequence ID" value="NZ_JPQU01000024.1"/>
</dbReference>
<gene>
    <name evidence="2" type="ORF">IV01_07750</name>
</gene>
<dbReference type="EMBL" id="JPQU01000024">
    <property type="protein sequence ID" value="KFE56743.1"/>
    <property type="molecule type" value="Genomic_DNA"/>
</dbReference>
<dbReference type="InterPro" id="IPR012902">
    <property type="entry name" value="N_methyl_site"/>
</dbReference>
<protein>
    <submittedName>
        <fullName evidence="2">Pilus assembly protein PilW</fullName>
    </submittedName>
</protein>
<reference evidence="2 3" key="1">
    <citation type="submission" date="2014-07" db="EMBL/GenBank/DDBJ databases">
        <title>Draft Genome Sequences of Environmental Pseudomonas syringae strains.</title>
        <authorList>
            <person name="Baltrus D.A."/>
            <person name="Berge O."/>
            <person name="Morris C."/>
        </authorList>
    </citation>
    <scope>NUCLEOTIDE SEQUENCE [LARGE SCALE GENOMIC DNA]</scope>
    <source>
        <strain evidence="2 3">GAW0119</strain>
    </source>
</reference>
<name>A0A085VMT0_PSESX</name>
<comment type="caution">
    <text evidence="2">The sequence shown here is derived from an EMBL/GenBank/DDBJ whole genome shotgun (WGS) entry which is preliminary data.</text>
</comment>
<dbReference type="PATRIC" id="fig|317.175.peg.1608"/>
<evidence type="ECO:0000313" key="3">
    <source>
        <dbReference type="Proteomes" id="UP000028631"/>
    </source>
</evidence>
<keyword evidence="3" id="KW-1185">Reference proteome</keyword>
<accession>A0A085VMT0</accession>
<dbReference type="NCBIfam" id="TIGR02532">
    <property type="entry name" value="IV_pilin_GFxxxE"/>
    <property type="match status" value="1"/>
</dbReference>
<keyword evidence="1" id="KW-0812">Transmembrane</keyword>
<sequence length="234" mass="25032">MKKYSRGFGLIEIMVALVLGLVISMGVIQIFVASRGTYTTQNTSARMQEDARFVLSKLMQEIRMTGMFGCLSVDNLTVANGSMPVKPAAFNTPILWNNANNTLTLITADIGGSGGVPNWTVVSNCQSTTELYAGNRAPAAGQVAFPLRQLIYVLNGPVLGVGPDANNIQPLLNNVGGLVIDFGIAGTPMTYTPVINAGNAANIRSVRIRLTLTDPNGRVRDQVYNVVAAVRNRF</sequence>
<dbReference type="AlphaFoldDB" id="A0A085VMT0"/>
<dbReference type="Proteomes" id="UP000028631">
    <property type="component" value="Unassembled WGS sequence"/>
</dbReference>
<feature type="transmembrane region" description="Helical" evidence="1">
    <location>
        <begin position="7"/>
        <end position="32"/>
    </location>
</feature>
<organism evidence="2 3">
    <name type="scientific">Pseudomonas syringae</name>
    <dbReference type="NCBI Taxonomy" id="317"/>
    <lineage>
        <taxon>Bacteria</taxon>
        <taxon>Pseudomonadati</taxon>
        <taxon>Pseudomonadota</taxon>
        <taxon>Gammaproteobacteria</taxon>
        <taxon>Pseudomonadales</taxon>
        <taxon>Pseudomonadaceae</taxon>
        <taxon>Pseudomonas</taxon>
    </lineage>
</organism>
<dbReference type="OrthoDB" id="5296662at2"/>
<evidence type="ECO:0000256" key="1">
    <source>
        <dbReference type="SAM" id="Phobius"/>
    </source>
</evidence>
<keyword evidence="1" id="KW-1133">Transmembrane helix</keyword>
<dbReference type="Pfam" id="PF07963">
    <property type="entry name" value="N_methyl"/>
    <property type="match status" value="1"/>
</dbReference>
<evidence type="ECO:0000313" key="2">
    <source>
        <dbReference type="EMBL" id="KFE56743.1"/>
    </source>
</evidence>
<proteinExistence type="predicted"/>
<keyword evidence="1" id="KW-0472">Membrane</keyword>